<proteinExistence type="predicted"/>
<dbReference type="InterPro" id="IPR007219">
    <property type="entry name" value="XnlR_reg_dom"/>
</dbReference>
<dbReference type="PROSITE" id="PS50048">
    <property type="entry name" value="ZN2_CY6_FUNGAL_2"/>
    <property type="match status" value="1"/>
</dbReference>
<evidence type="ECO:0000313" key="7">
    <source>
        <dbReference type="EMBL" id="RDW74261.1"/>
    </source>
</evidence>
<dbReference type="Proteomes" id="UP000256690">
    <property type="component" value="Unassembled WGS sequence"/>
</dbReference>
<dbReference type="Pfam" id="PF00172">
    <property type="entry name" value="Zn_clus"/>
    <property type="match status" value="1"/>
</dbReference>
<keyword evidence="5" id="KW-0539">Nucleus</keyword>
<dbReference type="EMBL" id="PVWQ01000008">
    <property type="protein sequence ID" value="RDW74261.1"/>
    <property type="molecule type" value="Genomic_DNA"/>
</dbReference>
<dbReference type="PROSITE" id="PS00463">
    <property type="entry name" value="ZN2_CY6_FUNGAL_1"/>
    <property type="match status" value="1"/>
</dbReference>
<dbReference type="RefSeq" id="XP_026602029.1">
    <property type="nucleotide sequence ID" value="XM_026748939.1"/>
</dbReference>
<reference evidence="7 8" key="1">
    <citation type="journal article" date="2018" name="IMA Fungus">
        <title>IMA Genome-F 9: Draft genome sequence of Annulohypoxylon stygium, Aspergillus mulundensis, Berkeleyomyces basicola (syn. Thielaviopsis basicola), Ceratocystis smalleyi, two Cercospora beticola strains, Coleophoma cylindrospora, Fusarium fracticaudum, Phialophora cf. hyalina, and Morchella septimelata.</title>
        <authorList>
            <person name="Wingfield B.D."/>
            <person name="Bills G.F."/>
            <person name="Dong Y."/>
            <person name="Huang W."/>
            <person name="Nel W.J."/>
            <person name="Swalarsk-Parry B.S."/>
            <person name="Vaghefi N."/>
            <person name="Wilken P.M."/>
            <person name="An Z."/>
            <person name="de Beer Z.W."/>
            <person name="De Vos L."/>
            <person name="Chen L."/>
            <person name="Duong T.A."/>
            <person name="Gao Y."/>
            <person name="Hammerbacher A."/>
            <person name="Kikkert J.R."/>
            <person name="Li Y."/>
            <person name="Li H."/>
            <person name="Li K."/>
            <person name="Li Q."/>
            <person name="Liu X."/>
            <person name="Ma X."/>
            <person name="Naidoo K."/>
            <person name="Pethybridge S.J."/>
            <person name="Sun J."/>
            <person name="Steenkamp E.T."/>
            <person name="van der Nest M.A."/>
            <person name="van Wyk S."/>
            <person name="Wingfield M.J."/>
            <person name="Xiong C."/>
            <person name="Yue Q."/>
            <person name="Zhang X."/>
        </authorList>
    </citation>
    <scope>NUCLEOTIDE SEQUENCE [LARGE SCALE GENOMIC DNA]</scope>
    <source>
        <strain evidence="7 8">DSM 5745</strain>
    </source>
</reference>
<dbReference type="GO" id="GO:0000981">
    <property type="term" value="F:DNA-binding transcription factor activity, RNA polymerase II-specific"/>
    <property type="evidence" value="ECO:0007669"/>
    <property type="project" value="InterPro"/>
</dbReference>
<evidence type="ECO:0000256" key="5">
    <source>
        <dbReference type="ARBA" id="ARBA00023242"/>
    </source>
</evidence>
<dbReference type="CDD" id="cd00067">
    <property type="entry name" value="GAL4"/>
    <property type="match status" value="1"/>
</dbReference>
<evidence type="ECO:0000256" key="4">
    <source>
        <dbReference type="ARBA" id="ARBA00023163"/>
    </source>
</evidence>
<dbReference type="GO" id="GO:0006351">
    <property type="term" value="P:DNA-templated transcription"/>
    <property type="evidence" value="ECO:0007669"/>
    <property type="project" value="InterPro"/>
</dbReference>
<dbReference type="GO" id="GO:0008270">
    <property type="term" value="F:zinc ion binding"/>
    <property type="evidence" value="ECO:0007669"/>
    <property type="project" value="InterPro"/>
</dbReference>
<dbReference type="InterPro" id="IPR001138">
    <property type="entry name" value="Zn2Cys6_DnaBD"/>
</dbReference>
<dbReference type="GeneID" id="38117293"/>
<keyword evidence="3" id="KW-0238">DNA-binding</keyword>
<feature type="domain" description="Zn(2)-C6 fungal-type" evidence="6">
    <location>
        <begin position="14"/>
        <end position="44"/>
    </location>
</feature>
<dbReference type="PANTHER" id="PTHR46910:SF33">
    <property type="entry name" value="ZN(II)2CYS6 TRANSCRIPTION FACTOR (EUROFUNG)"/>
    <property type="match status" value="1"/>
</dbReference>
<dbReference type="OrthoDB" id="3037908at2759"/>
<dbReference type="SMART" id="SM00066">
    <property type="entry name" value="GAL4"/>
    <property type="match status" value="1"/>
</dbReference>
<keyword evidence="2" id="KW-0805">Transcription regulation</keyword>
<dbReference type="STRING" id="1810919.A0A3D8RKA3"/>
<gene>
    <name evidence="7" type="ORF">DSM5745_06923</name>
</gene>
<keyword evidence="1" id="KW-0479">Metal-binding</keyword>
<dbReference type="Gene3D" id="4.10.240.10">
    <property type="entry name" value="Zn(2)-C6 fungal-type DNA-binding domain"/>
    <property type="match status" value="1"/>
</dbReference>
<dbReference type="SMART" id="SM00906">
    <property type="entry name" value="Fungal_trans"/>
    <property type="match status" value="1"/>
</dbReference>
<comment type="caution">
    <text evidence="7">The sequence shown here is derived from an EMBL/GenBank/DDBJ whole genome shotgun (WGS) entry which is preliminary data.</text>
</comment>
<dbReference type="SUPFAM" id="SSF57701">
    <property type="entry name" value="Zn2/Cys6 DNA-binding domain"/>
    <property type="match status" value="1"/>
</dbReference>
<dbReference type="CDD" id="cd12148">
    <property type="entry name" value="fungal_TF_MHR"/>
    <property type="match status" value="1"/>
</dbReference>
<evidence type="ECO:0000256" key="1">
    <source>
        <dbReference type="ARBA" id="ARBA00022723"/>
    </source>
</evidence>
<dbReference type="InterPro" id="IPR050987">
    <property type="entry name" value="AtrR-like"/>
</dbReference>
<evidence type="ECO:0000256" key="3">
    <source>
        <dbReference type="ARBA" id="ARBA00023125"/>
    </source>
</evidence>
<dbReference type="GO" id="GO:0003677">
    <property type="term" value="F:DNA binding"/>
    <property type="evidence" value="ECO:0007669"/>
    <property type="project" value="UniProtKB-KW"/>
</dbReference>
<dbReference type="InterPro" id="IPR036864">
    <property type="entry name" value="Zn2-C6_fun-type_DNA-bd_sf"/>
</dbReference>
<sequence>MESSTPKRKRLSYACNYCREKKTRCDEGQPSCRNCRVAGVQCITTDKRRAGAVVTSRRRPSPNTACNTVTTPVENAVNTPVSLTQPSPLPVAASQGLRPPAQFWDRSGWRSGRLPMMPRFIGGSMFEIMTEWLDLAFYRLRIPAPYPASLPSGSALPVSVSVPPSPPILPSGSEMRLLGQRFLQTVCCIFPFMTEGEIYQICDSNLTGSPSGQALAYLIAAAASMTEGGSQPEDYIAYCNTLLGHVVAERTLQSAQAIFLFAIVLRSSDHIAWAWDVLCLGVSIAQSIGINQATTAAQGSTWWCVYVFEKILAFESGRASMIWDRELSRSAQLDDDDDDPTAKYKWTCISLANTLHEMQDRAAGAWRREEWLPQSVDEAIEEKIHTGGELAMLLDYWWGGLPTEYRTGSAFSQQSAFLSFYYQYALILLNRSVLLIEASELREMTSRYAAGKPWQHRLANGAGVCVEAARDMIKLTVATVDSGLPTYLTALTSPLSAVYALAVHILRERRSLLARSDLELMKAAIGIIRQHYARLDDIQRVNEVLSALETYTADCLNGQVPESFGIYNYGALQR</sequence>
<dbReference type="PANTHER" id="PTHR46910">
    <property type="entry name" value="TRANSCRIPTION FACTOR PDR1"/>
    <property type="match status" value="1"/>
</dbReference>
<keyword evidence="8" id="KW-1185">Reference proteome</keyword>
<accession>A0A3D8RKA3</accession>
<evidence type="ECO:0000256" key="2">
    <source>
        <dbReference type="ARBA" id="ARBA00023015"/>
    </source>
</evidence>
<evidence type="ECO:0000259" key="6">
    <source>
        <dbReference type="PROSITE" id="PS50048"/>
    </source>
</evidence>
<organism evidence="7 8">
    <name type="scientific">Aspergillus mulundensis</name>
    <dbReference type="NCBI Taxonomy" id="1810919"/>
    <lineage>
        <taxon>Eukaryota</taxon>
        <taxon>Fungi</taxon>
        <taxon>Dikarya</taxon>
        <taxon>Ascomycota</taxon>
        <taxon>Pezizomycotina</taxon>
        <taxon>Eurotiomycetes</taxon>
        <taxon>Eurotiomycetidae</taxon>
        <taxon>Eurotiales</taxon>
        <taxon>Aspergillaceae</taxon>
        <taxon>Aspergillus</taxon>
        <taxon>Aspergillus subgen. Nidulantes</taxon>
    </lineage>
</organism>
<name>A0A3D8RKA3_9EURO</name>
<evidence type="ECO:0000313" key="8">
    <source>
        <dbReference type="Proteomes" id="UP000256690"/>
    </source>
</evidence>
<keyword evidence="4" id="KW-0804">Transcription</keyword>
<protein>
    <submittedName>
        <fullName evidence="7">Putative Zn(II)2Cys6 transcription factor</fullName>
    </submittedName>
</protein>
<dbReference type="AlphaFoldDB" id="A0A3D8RKA3"/>